<evidence type="ECO:0000256" key="1">
    <source>
        <dbReference type="ARBA" id="ARBA00008361"/>
    </source>
</evidence>
<keyword evidence="2 5" id="KW-0489">Methyltransferase</keyword>
<keyword evidence="6" id="KW-1185">Reference proteome</keyword>
<dbReference type="Gene3D" id="2.20.25.110">
    <property type="entry name" value="S-adenosyl-L-methionine-dependent methyltransferases"/>
    <property type="match status" value="1"/>
</dbReference>
<evidence type="ECO:0000313" key="5">
    <source>
        <dbReference type="EMBL" id="MED5016075.1"/>
    </source>
</evidence>
<dbReference type="Gene3D" id="3.40.50.150">
    <property type="entry name" value="Vaccinia Virus protein VP39"/>
    <property type="match status" value="1"/>
</dbReference>
<dbReference type="PANTHER" id="PTHR12176:SF80">
    <property type="entry name" value="EEF1A LYSINE METHYLTRANSFERASE 4"/>
    <property type="match status" value="1"/>
</dbReference>
<evidence type="ECO:0000259" key="4">
    <source>
        <dbReference type="Pfam" id="PF13649"/>
    </source>
</evidence>
<dbReference type="InterPro" id="IPR041698">
    <property type="entry name" value="Methyltransf_25"/>
</dbReference>
<dbReference type="EMBL" id="JARTLD010000004">
    <property type="protein sequence ID" value="MED5016075.1"/>
    <property type="molecule type" value="Genomic_DNA"/>
</dbReference>
<protein>
    <submittedName>
        <fullName evidence="5">Class I SAM-dependent methyltransferase</fullName>
        <ecNumber evidence="5">2.1.1.-</ecNumber>
    </submittedName>
</protein>
<dbReference type="CDD" id="cd02440">
    <property type="entry name" value="AdoMet_MTases"/>
    <property type="match status" value="1"/>
</dbReference>
<dbReference type="InterPro" id="IPR029063">
    <property type="entry name" value="SAM-dependent_MTases_sf"/>
</dbReference>
<sequence>MKDWYEKSFGEDYLLVYKHRDAAGAVREVRKMISWLNLPEQARVLDLCCGTGRHSLALADSGYDVTGVDLSGVLLREARKLDTKQRVTWVQADMREIPLEGHYDAVLNLFTSFGYFREDEEQRKVLREIKRMLKPGGRFIIDFMNSPHVRAHLVPESEREADGQQIIEKRIIEEHFVKKDIIIRPLGGDGEERQYHERVKLYTLEQMKRMLADSGLAVDEVYGGYDEDESYKEDTSERMIFVGHRP</sequence>
<dbReference type="PANTHER" id="PTHR12176">
    <property type="entry name" value="SAM-DEPENDENT METHYLTRANSFERASE SUPERFAMILY PROTEIN"/>
    <property type="match status" value="1"/>
</dbReference>
<name>A0ABU6PMI3_9BACL</name>
<feature type="domain" description="Methyltransferase" evidence="4">
    <location>
        <begin position="44"/>
        <end position="137"/>
    </location>
</feature>
<evidence type="ECO:0000256" key="3">
    <source>
        <dbReference type="ARBA" id="ARBA00022679"/>
    </source>
</evidence>
<reference evidence="5 6" key="1">
    <citation type="submission" date="2023-03" db="EMBL/GenBank/DDBJ databases">
        <title>Bacillus Genome Sequencing.</title>
        <authorList>
            <person name="Dunlap C."/>
        </authorList>
    </citation>
    <scope>NUCLEOTIDE SEQUENCE [LARGE SCALE GENOMIC DNA]</scope>
    <source>
        <strain evidence="5 6">NRS-52</strain>
    </source>
</reference>
<organism evidence="5 6">
    <name type="scientific">Paenibacillus chibensis</name>
    <dbReference type="NCBI Taxonomy" id="59846"/>
    <lineage>
        <taxon>Bacteria</taxon>
        <taxon>Bacillati</taxon>
        <taxon>Bacillota</taxon>
        <taxon>Bacilli</taxon>
        <taxon>Bacillales</taxon>
        <taxon>Paenibacillaceae</taxon>
        <taxon>Paenibacillus</taxon>
    </lineage>
</organism>
<dbReference type="SUPFAM" id="SSF53335">
    <property type="entry name" value="S-adenosyl-L-methionine-dependent methyltransferases"/>
    <property type="match status" value="1"/>
</dbReference>
<dbReference type="RefSeq" id="WP_328275107.1">
    <property type="nucleotide sequence ID" value="NZ_JARTLD010000004.1"/>
</dbReference>
<evidence type="ECO:0000256" key="2">
    <source>
        <dbReference type="ARBA" id="ARBA00022603"/>
    </source>
</evidence>
<dbReference type="Pfam" id="PF13649">
    <property type="entry name" value="Methyltransf_25"/>
    <property type="match status" value="1"/>
</dbReference>
<dbReference type="GO" id="GO:0008168">
    <property type="term" value="F:methyltransferase activity"/>
    <property type="evidence" value="ECO:0007669"/>
    <property type="project" value="UniProtKB-KW"/>
</dbReference>
<dbReference type="InterPro" id="IPR051419">
    <property type="entry name" value="Lys/N-term_MeTrsfase_sf"/>
</dbReference>
<comment type="caution">
    <text evidence="5">The sequence shown here is derived from an EMBL/GenBank/DDBJ whole genome shotgun (WGS) entry which is preliminary data.</text>
</comment>
<dbReference type="GO" id="GO:0032259">
    <property type="term" value="P:methylation"/>
    <property type="evidence" value="ECO:0007669"/>
    <property type="project" value="UniProtKB-KW"/>
</dbReference>
<dbReference type="Proteomes" id="UP001343257">
    <property type="component" value="Unassembled WGS sequence"/>
</dbReference>
<proteinExistence type="inferred from homology"/>
<comment type="similarity">
    <text evidence="1">Belongs to the methyltransferase superfamily.</text>
</comment>
<dbReference type="EC" id="2.1.1.-" evidence="5"/>
<gene>
    <name evidence="5" type="ORF">P9847_02010</name>
</gene>
<evidence type="ECO:0000313" key="6">
    <source>
        <dbReference type="Proteomes" id="UP001343257"/>
    </source>
</evidence>
<keyword evidence="3 5" id="KW-0808">Transferase</keyword>
<accession>A0ABU6PMI3</accession>